<dbReference type="STRING" id="1122209.SAMN02745752_00496"/>
<dbReference type="Pfam" id="PF04991">
    <property type="entry name" value="LicD"/>
    <property type="match status" value="1"/>
</dbReference>
<proteinExistence type="predicted"/>
<evidence type="ECO:0000259" key="1">
    <source>
        <dbReference type="Pfam" id="PF04991"/>
    </source>
</evidence>
<protein>
    <submittedName>
        <fullName evidence="2">LicD family protein</fullName>
    </submittedName>
</protein>
<gene>
    <name evidence="2" type="ORF">SAMN02745752_00496</name>
</gene>
<evidence type="ECO:0000313" key="2">
    <source>
        <dbReference type="EMBL" id="SFX08988.1"/>
    </source>
</evidence>
<sequence>MSGSARLVGATADKARKYLKQVTDVLDRKGVIYCLDGGTLLGIAREGRLLPWDDDMDLFVPASEVDKLRKCILPLWLSGLRVRTEAFESVCGPAKPGDLRVVKFRNRKRLISRGEILLDIFVKYADEAFYHWSVGKGEGQTVNKKVPRHFYDNLATLEFDGKTYPVPADLDGYLTCRYGDWRTPVEAWNYRQDDLAAVSADQQR</sequence>
<evidence type="ECO:0000313" key="3">
    <source>
        <dbReference type="Proteomes" id="UP000182350"/>
    </source>
</evidence>
<dbReference type="PANTHER" id="PTHR13627">
    <property type="entry name" value="FUKUTIN RELATED PROTEIN"/>
    <property type="match status" value="1"/>
</dbReference>
<dbReference type="InterPro" id="IPR052613">
    <property type="entry name" value="LicD_transferase"/>
</dbReference>
<name>A0A1K1U8Q1_9GAMM</name>
<feature type="domain" description="LicD/FKTN/FKRP nucleotidyltransferase" evidence="1">
    <location>
        <begin position="29"/>
        <end position="71"/>
    </location>
</feature>
<organism evidence="2 3">
    <name type="scientific">Marinospirillum alkaliphilum DSM 21637</name>
    <dbReference type="NCBI Taxonomy" id="1122209"/>
    <lineage>
        <taxon>Bacteria</taxon>
        <taxon>Pseudomonadati</taxon>
        <taxon>Pseudomonadota</taxon>
        <taxon>Gammaproteobacteria</taxon>
        <taxon>Oceanospirillales</taxon>
        <taxon>Oceanospirillaceae</taxon>
        <taxon>Marinospirillum</taxon>
    </lineage>
</organism>
<dbReference type="PANTHER" id="PTHR13627:SF31">
    <property type="entry name" value="RIBITOL 5-PHOSPHATE TRANSFERASE FKRP"/>
    <property type="match status" value="1"/>
</dbReference>
<dbReference type="Proteomes" id="UP000182350">
    <property type="component" value="Unassembled WGS sequence"/>
</dbReference>
<reference evidence="2 3" key="1">
    <citation type="submission" date="2016-11" db="EMBL/GenBank/DDBJ databases">
        <authorList>
            <person name="Jaros S."/>
            <person name="Januszkiewicz K."/>
            <person name="Wedrychowicz H."/>
        </authorList>
    </citation>
    <scope>NUCLEOTIDE SEQUENCE [LARGE SCALE GENOMIC DNA]</scope>
    <source>
        <strain evidence="2 3">DSM 21637</strain>
    </source>
</reference>
<dbReference type="AlphaFoldDB" id="A0A1K1U8Q1"/>
<keyword evidence="3" id="KW-1185">Reference proteome</keyword>
<dbReference type="EMBL" id="FPJW01000001">
    <property type="protein sequence ID" value="SFX08988.1"/>
    <property type="molecule type" value="Genomic_DNA"/>
</dbReference>
<dbReference type="GO" id="GO:0009100">
    <property type="term" value="P:glycoprotein metabolic process"/>
    <property type="evidence" value="ECO:0007669"/>
    <property type="project" value="UniProtKB-ARBA"/>
</dbReference>
<dbReference type="InterPro" id="IPR007074">
    <property type="entry name" value="LicD/FKTN/FKRP_NTP_transf"/>
</dbReference>
<accession>A0A1K1U8Q1</accession>